<proteinExistence type="predicted"/>
<comment type="caution">
    <text evidence="2">The sequence shown here is derived from an EMBL/GenBank/DDBJ whole genome shotgun (WGS) entry which is preliminary data.</text>
</comment>
<accession>A0A366D447</accession>
<evidence type="ECO:0000313" key="2">
    <source>
        <dbReference type="EMBL" id="RBO84726.1"/>
    </source>
</evidence>
<name>A0A366D447_9GAMM</name>
<evidence type="ECO:0000256" key="1">
    <source>
        <dbReference type="SAM" id="SignalP"/>
    </source>
</evidence>
<dbReference type="OrthoDB" id="5688063at2"/>
<keyword evidence="1" id="KW-0732">Signal</keyword>
<feature type="signal peptide" evidence="1">
    <location>
        <begin position="1"/>
        <end position="22"/>
    </location>
</feature>
<reference evidence="2 3" key="1">
    <citation type="submission" date="2018-06" db="EMBL/GenBank/DDBJ databases">
        <title>Genomic Encyclopedia of Type Strains, Phase III (KMG-III): the genomes of soil and plant-associated and newly described type strains.</title>
        <authorList>
            <person name="Whitman W."/>
        </authorList>
    </citation>
    <scope>NUCLEOTIDE SEQUENCE [LARGE SCALE GENOMIC DNA]</scope>
    <source>
        <strain evidence="2 3">CECT 7732</strain>
    </source>
</reference>
<organism evidence="2 3">
    <name type="scientific">Marinomonas aquiplantarum</name>
    <dbReference type="NCBI Taxonomy" id="491951"/>
    <lineage>
        <taxon>Bacteria</taxon>
        <taxon>Pseudomonadati</taxon>
        <taxon>Pseudomonadota</taxon>
        <taxon>Gammaproteobacteria</taxon>
        <taxon>Oceanospirillales</taxon>
        <taxon>Oceanospirillaceae</taxon>
        <taxon>Marinomonas</taxon>
    </lineage>
</organism>
<evidence type="ECO:0000313" key="3">
    <source>
        <dbReference type="Proteomes" id="UP000252086"/>
    </source>
</evidence>
<dbReference type="Pfam" id="PF07273">
    <property type="entry name" value="DUF1439"/>
    <property type="match status" value="1"/>
</dbReference>
<dbReference type="InterPro" id="IPR010835">
    <property type="entry name" value="DUF1439"/>
</dbReference>
<dbReference type="Gene3D" id="3.15.10.40">
    <property type="entry name" value="Uncharacterised protein PF07273, DUF1439"/>
    <property type="match status" value="1"/>
</dbReference>
<feature type="chain" id="PRO_5017049237" evidence="1">
    <location>
        <begin position="23"/>
        <end position="196"/>
    </location>
</feature>
<dbReference type="PROSITE" id="PS51257">
    <property type="entry name" value="PROKAR_LIPOPROTEIN"/>
    <property type="match status" value="1"/>
</dbReference>
<dbReference type="RefSeq" id="WP_113873370.1">
    <property type="nucleotide sequence ID" value="NZ_QNRF01000002.1"/>
</dbReference>
<dbReference type="AlphaFoldDB" id="A0A366D447"/>
<dbReference type="EMBL" id="QNRF01000002">
    <property type="protein sequence ID" value="RBO84726.1"/>
    <property type="molecule type" value="Genomic_DNA"/>
</dbReference>
<keyword evidence="3" id="KW-1185">Reference proteome</keyword>
<gene>
    <name evidence="2" type="ORF">DFP76_102123</name>
</gene>
<sequence length="196" mass="21827">MILIKTSLRLSLLALLSLTLMACNSFRISESKINEDLTKQIETAQDTRFELAAEGQALALNLAIKQADIDFLERDGGVIAIALMCDLTGEVSAFGQNFSLTTQVNPEFEAGIRIQDQDLFLVAPRLTEVTIKGSSFDEKIIRTALGSLQDRVEQVLRQYFDQHPIYTLNHSPFEKLAASLVSDIKIKDDSLELSMF</sequence>
<protein>
    <submittedName>
        <fullName evidence="2">Uncharacterized protein DUF1439</fullName>
    </submittedName>
</protein>
<dbReference type="Proteomes" id="UP000252086">
    <property type="component" value="Unassembled WGS sequence"/>
</dbReference>